<gene>
    <name evidence="1" type="ORF">CLFO_14010</name>
</gene>
<dbReference type="Proteomes" id="UP000192478">
    <property type="component" value="Chromosome"/>
</dbReference>
<protein>
    <recommendedName>
        <fullName evidence="3">DUF1292 domain-containing protein</fullName>
    </recommendedName>
</protein>
<dbReference type="RefSeq" id="WP_081561976.1">
    <property type="nucleotide sequence ID" value="NZ_CP017603.1"/>
</dbReference>
<dbReference type="AlphaFoldDB" id="A0AAC9WFQ7"/>
<proteinExistence type="predicted"/>
<dbReference type="InterPro" id="IPR009711">
    <property type="entry name" value="UPF0473"/>
</dbReference>
<name>A0AAC9WFQ7_9CLOT</name>
<sequence length="98" mass="11220">MGNCLNNCDCDHLSTKHLQHKKIHLTLVDNTEIECDVLDIFEVNDQKYIAVLPQSSETALLYRLVEREGNPELNNIESDEEYELASKAFLAGVHNHMH</sequence>
<evidence type="ECO:0008006" key="3">
    <source>
        <dbReference type="Google" id="ProtNLM"/>
    </source>
</evidence>
<evidence type="ECO:0000313" key="1">
    <source>
        <dbReference type="EMBL" id="ARE87016.1"/>
    </source>
</evidence>
<evidence type="ECO:0000313" key="2">
    <source>
        <dbReference type="Proteomes" id="UP000192478"/>
    </source>
</evidence>
<accession>A0AAC9WFQ7</accession>
<reference evidence="1 2" key="1">
    <citation type="submission" date="2017-03" db="EMBL/GenBank/DDBJ databases">
        <title>Complete sequence of Clostridium formicaceticum DSM 92.</title>
        <authorList>
            <person name="Poehlein A."/>
            <person name="Karl M."/>
            <person name="Bengelsdorf F.R."/>
            <person name="Duerre P."/>
            <person name="Daniel R."/>
        </authorList>
    </citation>
    <scope>NUCLEOTIDE SEQUENCE [LARGE SCALE GENOMIC DNA]</scope>
    <source>
        <strain evidence="1 2">DSM 92</strain>
    </source>
</reference>
<dbReference type="EMBL" id="CP020559">
    <property type="protein sequence ID" value="ARE87016.1"/>
    <property type="molecule type" value="Genomic_DNA"/>
</dbReference>
<organism evidence="1 2">
    <name type="scientific">Clostridium formicaceticum</name>
    <dbReference type="NCBI Taxonomy" id="1497"/>
    <lineage>
        <taxon>Bacteria</taxon>
        <taxon>Bacillati</taxon>
        <taxon>Bacillota</taxon>
        <taxon>Clostridia</taxon>
        <taxon>Eubacteriales</taxon>
        <taxon>Clostridiaceae</taxon>
        <taxon>Clostridium</taxon>
    </lineage>
</organism>
<dbReference type="Pfam" id="PF06949">
    <property type="entry name" value="DUF1292"/>
    <property type="match status" value="1"/>
</dbReference>